<comment type="caution">
    <text evidence="2">The sequence shown here is derived from an EMBL/GenBank/DDBJ whole genome shotgun (WGS) entry which is preliminary data.</text>
</comment>
<evidence type="ECO:0000313" key="3">
    <source>
        <dbReference type="Proteomes" id="UP001603978"/>
    </source>
</evidence>
<evidence type="ECO:0000313" key="2">
    <source>
        <dbReference type="EMBL" id="MFG1702620.1"/>
    </source>
</evidence>
<organism evidence="2 3">
    <name type="scientific">Nonomuraea marmarensis</name>
    <dbReference type="NCBI Taxonomy" id="3351344"/>
    <lineage>
        <taxon>Bacteria</taxon>
        <taxon>Bacillati</taxon>
        <taxon>Actinomycetota</taxon>
        <taxon>Actinomycetes</taxon>
        <taxon>Streptosporangiales</taxon>
        <taxon>Streptosporangiaceae</taxon>
        <taxon>Nonomuraea</taxon>
    </lineage>
</organism>
<sequence length="143" mass="14999">MLLLPGSGGWRLTFHAMVGVLAEQHTVYALDPPGQGKTAVTDPAFGHDVDAIAHAIGAFLDAVGLPEVAIIGHSWGGGFALRFAQLHPHRVSRLALLATRRLPRSDVPLVDPLPAGRPVRALGRTGTDAASITSARTLLSHLV</sequence>
<gene>
    <name evidence="2" type="ORF">ACFLIM_05450</name>
</gene>
<dbReference type="InterPro" id="IPR000073">
    <property type="entry name" value="AB_hydrolase_1"/>
</dbReference>
<feature type="domain" description="AB hydrolase-1" evidence="1">
    <location>
        <begin position="1"/>
        <end position="106"/>
    </location>
</feature>
<dbReference type="PANTHER" id="PTHR43798:SF33">
    <property type="entry name" value="HYDROLASE, PUTATIVE (AFU_ORTHOLOGUE AFUA_2G14860)-RELATED"/>
    <property type="match status" value="1"/>
</dbReference>
<dbReference type="RefSeq" id="WP_393162550.1">
    <property type="nucleotide sequence ID" value="NZ_JBICRM010000003.1"/>
</dbReference>
<dbReference type="PANTHER" id="PTHR43798">
    <property type="entry name" value="MONOACYLGLYCEROL LIPASE"/>
    <property type="match status" value="1"/>
</dbReference>
<dbReference type="Pfam" id="PF00561">
    <property type="entry name" value="Abhydrolase_1"/>
    <property type="match status" value="1"/>
</dbReference>
<reference evidence="2 3" key="1">
    <citation type="submission" date="2024-10" db="EMBL/GenBank/DDBJ databases">
        <authorList>
            <person name="Topkara A.R."/>
            <person name="Saygin H."/>
        </authorList>
    </citation>
    <scope>NUCLEOTIDE SEQUENCE [LARGE SCALE GENOMIC DNA]</scope>
    <source>
        <strain evidence="2 3">M3C6</strain>
    </source>
</reference>
<dbReference type="InterPro" id="IPR029058">
    <property type="entry name" value="AB_hydrolase_fold"/>
</dbReference>
<proteinExistence type="predicted"/>
<evidence type="ECO:0000259" key="1">
    <source>
        <dbReference type="Pfam" id="PF00561"/>
    </source>
</evidence>
<dbReference type="EMBL" id="JBICRM010000003">
    <property type="protein sequence ID" value="MFG1702620.1"/>
    <property type="molecule type" value="Genomic_DNA"/>
</dbReference>
<dbReference type="SUPFAM" id="SSF53474">
    <property type="entry name" value="alpha/beta-Hydrolases"/>
    <property type="match status" value="1"/>
</dbReference>
<name>A0ABW7A5M5_9ACTN</name>
<protein>
    <submittedName>
        <fullName evidence="2">Alpha/beta fold hydrolase</fullName>
    </submittedName>
</protein>
<dbReference type="GO" id="GO:0016787">
    <property type="term" value="F:hydrolase activity"/>
    <property type="evidence" value="ECO:0007669"/>
    <property type="project" value="UniProtKB-KW"/>
</dbReference>
<accession>A0ABW7A5M5</accession>
<dbReference type="InterPro" id="IPR050266">
    <property type="entry name" value="AB_hydrolase_sf"/>
</dbReference>
<dbReference type="Proteomes" id="UP001603978">
    <property type="component" value="Unassembled WGS sequence"/>
</dbReference>
<dbReference type="PRINTS" id="PR00111">
    <property type="entry name" value="ABHYDROLASE"/>
</dbReference>
<keyword evidence="3" id="KW-1185">Reference proteome</keyword>
<dbReference type="Gene3D" id="3.40.50.1820">
    <property type="entry name" value="alpha/beta hydrolase"/>
    <property type="match status" value="1"/>
</dbReference>
<keyword evidence="2" id="KW-0378">Hydrolase</keyword>